<keyword evidence="4" id="KW-0732">Signal</keyword>
<accession>A0A9N8VIM1</accession>
<keyword evidence="7" id="KW-1185">Reference proteome</keyword>
<evidence type="ECO:0000259" key="5">
    <source>
        <dbReference type="Pfam" id="PF04548"/>
    </source>
</evidence>
<dbReference type="EMBL" id="CAJVQA010000107">
    <property type="protein sequence ID" value="CAG8456147.1"/>
    <property type="molecule type" value="Genomic_DNA"/>
</dbReference>
<evidence type="ECO:0000313" key="6">
    <source>
        <dbReference type="EMBL" id="CAG8456147.1"/>
    </source>
</evidence>
<dbReference type="AlphaFoldDB" id="A0A9N8VIM1"/>
<feature type="chain" id="PRO_5040157994" evidence="4">
    <location>
        <begin position="20"/>
        <end position="415"/>
    </location>
</feature>
<keyword evidence="1" id="KW-0547">Nucleotide-binding</keyword>
<evidence type="ECO:0000256" key="4">
    <source>
        <dbReference type="SAM" id="SignalP"/>
    </source>
</evidence>
<feature type="signal peptide" evidence="4">
    <location>
        <begin position="1"/>
        <end position="19"/>
    </location>
</feature>
<dbReference type="Pfam" id="PF04548">
    <property type="entry name" value="AIG1"/>
    <property type="match status" value="1"/>
</dbReference>
<keyword evidence="2" id="KW-0342">GTP-binding</keyword>
<comment type="caution">
    <text evidence="6">The sequence shown here is derived from an EMBL/GenBank/DDBJ whole genome shotgun (WGS) entry which is preliminary data.</text>
</comment>
<dbReference type="PANTHER" id="PTHR10903">
    <property type="entry name" value="GTPASE, IMAP FAMILY MEMBER-RELATED"/>
    <property type="match status" value="1"/>
</dbReference>
<dbReference type="OrthoDB" id="5985928at2759"/>
<proteinExistence type="predicted"/>
<dbReference type="PANTHER" id="PTHR10903:SF184">
    <property type="entry name" value="GTP-BINDING PROTEIN A"/>
    <property type="match status" value="1"/>
</dbReference>
<evidence type="ECO:0000256" key="1">
    <source>
        <dbReference type="ARBA" id="ARBA00022741"/>
    </source>
</evidence>
<dbReference type="Gene3D" id="3.40.50.300">
    <property type="entry name" value="P-loop containing nucleotide triphosphate hydrolases"/>
    <property type="match status" value="2"/>
</dbReference>
<dbReference type="InterPro" id="IPR045058">
    <property type="entry name" value="GIMA/IAN/Toc"/>
</dbReference>
<dbReference type="Proteomes" id="UP000789759">
    <property type="component" value="Unassembled WGS sequence"/>
</dbReference>
<evidence type="ECO:0000256" key="3">
    <source>
        <dbReference type="SAM" id="Phobius"/>
    </source>
</evidence>
<keyword evidence="3" id="KW-0472">Membrane</keyword>
<evidence type="ECO:0000256" key="2">
    <source>
        <dbReference type="ARBA" id="ARBA00023134"/>
    </source>
</evidence>
<dbReference type="SUPFAM" id="SSF52540">
    <property type="entry name" value="P-loop containing nucleoside triphosphate hydrolases"/>
    <property type="match status" value="2"/>
</dbReference>
<dbReference type="InterPro" id="IPR027417">
    <property type="entry name" value="P-loop_NTPase"/>
</dbReference>
<feature type="transmembrane region" description="Helical" evidence="3">
    <location>
        <begin position="189"/>
        <end position="208"/>
    </location>
</feature>
<sequence length="415" mass="48152">MLLCFAIMLFFFPPNIILCEKDEEKFILVDTPGFTNEKNSSNEVWSNIDKIIDNSYEHGVHAILFGQRFSSDRRSHLDECMKKLNNKNVIMVFTKCNMAVTNNPENMKDSFADFIKEYIKKVNNRWVVAPDPNIFAECNDVITKNMNDLKTMISKIEEPWKKEKKHNLWHIPFYFTRIPTISMIPTIPMIPTISTIFAIFTILAYLYMNVPYQPELTKAKSTIFLIGETGSGKSMLGNFIGNITGNELCRFEVKRSKVPVTKYCEECSFTINNNVYNVIDTPGLNHDSIQKIDESIHKNLKINGTKAIFFVLDPIYYESFNNTKEVMKQFDDQAIKIAVFTKLNKDQINKCAGKKSIEKCLEEITEDTKKLLKDINYNWTIFPNQDLQNDVISKPTKELKKWIETHLNIVKPRIN</sequence>
<keyword evidence="3" id="KW-1133">Transmembrane helix</keyword>
<dbReference type="InterPro" id="IPR006703">
    <property type="entry name" value="G_AIG1"/>
</dbReference>
<evidence type="ECO:0000313" key="7">
    <source>
        <dbReference type="Proteomes" id="UP000789759"/>
    </source>
</evidence>
<dbReference type="InterPro" id="IPR025662">
    <property type="entry name" value="Sigma_54_int_dom_ATP-bd_1"/>
</dbReference>
<feature type="domain" description="AIG1-type G" evidence="5">
    <location>
        <begin position="222"/>
        <end position="394"/>
    </location>
</feature>
<reference evidence="6" key="1">
    <citation type="submission" date="2021-06" db="EMBL/GenBank/DDBJ databases">
        <authorList>
            <person name="Kallberg Y."/>
            <person name="Tangrot J."/>
            <person name="Rosling A."/>
        </authorList>
    </citation>
    <scope>NUCLEOTIDE SEQUENCE</scope>
    <source>
        <strain evidence="6">FL966</strain>
    </source>
</reference>
<keyword evidence="3" id="KW-0812">Transmembrane</keyword>
<dbReference type="GO" id="GO:0005525">
    <property type="term" value="F:GTP binding"/>
    <property type="evidence" value="ECO:0007669"/>
    <property type="project" value="UniProtKB-KW"/>
</dbReference>
<protein>
    <submittedName>
        <fullName evidence="6">99_t:CDS:1</fullName>
    </submittedName>
</protein>
<organism evidence="6 7">
    <name type="scientific">Cetraspora pellucida</name>
    <dbReference type="NCBI Taxonomy" id="1433469"/>
    <lineage>
        <taxon>Eukaryota</taxon>
        <taxon>Fungi</taxon>
        <taxon>Fungi incertae sedis</taxon>
        <taxon>Mucoromycota</taxon>
        <taxon>Glomeromycotina</taxon>
        <taxon>Glomeromycetes</taxon>
        <taxon>Diversisporales</taxon>
        <taxon>Gigasporaceae</taxon>
        <taxon>Cetraspora</taxon>
    </lineage>
</organism>
<name>A0A9N8VIM1_9GLOM</name>
<gene>
    <name evidence="6" type="ORF">CPELLU_LOCUS398</name>
</gene>
<dbReference type="PROSITE" id="PS00675">
    <property type="entry name" value="SIGMA54_INTERACT_1"/>
    <property type="match status" value="1"/>
</dbReference>